<proteinExistence type="predicted"/>
<evidence type="ECO:0000313" key="2">
    <source>
        <dbReference type="Proteomes" id="UP001345013"/>
    </source>
</evidence>
<name>A0ABR0K1P1_9EURO</name>
<dbReference type="EMBL" id="JAVRRG010000125">
    <property type="protein sequence ID" value="KAK5082613.1"/>
    <property type="molecule type" value="Genomic_DNA"/>
</dbReference>
<dbReference type="Proteomes" id="UP001345013">
    <property type="component" value="Unassembled WGS sequence"/>
</dbReference>
<organism evidence="1 2">
    <name type="scientific">Lithohypha guttulata</name>
    <dbReference type="NCBI Taxonomy" id="1690604"/>
    <lineage>
        <taxon>Eukaryota</taxon>
        <taxon>Fungi</taxon>
        <taxon>Dikarya</taxon>
        <taxon>Ascomycota</taxon>
        <taxon>Pezizomycotina</taxon>
        <taxon>Eurotiomycetes</taxon>
        <taxon>Chaetothyriomycetidae</taxon>
        <taxon>Chaetothyriales</taxon>
        <taxon>Trichomeriaceae</taxon>
        <taxon>Lithohypha</taxon>
    </lineage>
</organism>
<evidence type="ECO:0000313" key="1">
    <source>
        <dbReference type="EMBL" id="KAK5082613.1"/>
    </source>
</evidence>
<reference evidence="1 2" key="1">
    <citation type="submission" date="2023-08" db="EMBL/GenBank/DDBJ databases">
        <title>Black Yeasts Isolated from many extreme environments.</title>
        <authorList>
            <person name="Coleine C."/>
            <person name="Stajich J.E."/>
            <person name="Selbmann L."/>
        </authorList>
    </citation>
    <scope>NUCLEOTIDE SEQUENCE [LARGE SCALE GENOMIC DNA]</scope>
    <source>
        <strain evidence="1 2">CCFEE 5885</strain>
    </source>
</reference>
<keyword evidence="2" id="KW-1185">Reference proteome</keyword>
<protein>
    <submittedName>
        <fullName evidence="1">Uncharacterized protein</fullName>
    </submittedName>
</protein>
<comment type="caution">
    <text evidence="1">The sequence shown here is derived from an EMBL/GenBank/DDBJ whole genome shotgun (WGS) entry which is preliminary data.</text>
</comment>
<accession>A0ABR0K1P1</accession>
<sequence>MRLKEEAFLIKETRYKSWNIERASTDSCATSFPLLMTANMITTNVGGERNASFLSIPYAVIRMHELSTYTYKPVERAVTELRQQSDRRQITMSLDTSHSRTSFSAWCRELLVSPLNQVSLYWAMVQAAEELSTVIERHSSLATKVTESIVSAQNSSIRGNLDEPILFRNLLLEAAEGKSLQAEAQLRPHSLPSDGCRLHLFLMLRRQRRTLCVHR</sequence>
<gene>
    <name evidence="1" type="ORF">LTR24_007870</name>
</gene>